<keyword evidence="1" id="KW-1133">Transmembrane helix</keyword>
<accession>A0A834HYW2</accession>
<comment type="caution">
    <text evidence="2">The sequence shown here is derived from an EMBL/GenBank/DDBJ whole genome shotgun (WGS) entry which is preliminary data.</text>
</comment>
<gene>
    <name evidence="2" type="ORF">GWI33_015634</name>
</gene>
<organism evidence="2 3">
    <name type="scientific">Rhynchophorus ferrugineus</name>
    <name type="common">Red palm weevil</name>
    <name type="synonym">Curculio ferrugineus</name>
    <dbReference type="NCBI Taxonomy" id="354439"/>
    <lineage>
        <taxon>Eukaryota</taxon>
        <taxon>Metazoa</taxon>
        <taxon>Ecdysozoa</taxon>
        <taxon>Arthropoda</taxon>
        <taxon>Hexapoda</taxon>
        <taxon>Insecta</taxon>
        <taxon>Pterygota</taxon>
        <taxon>Neoptera</taxon>
        <taxon>Endopterygota</taxon>
        <taxon>Coleoptera</taxon>
        <taxon>Polyphaga</taxon>
        <taxon>Cucujiformia</taxon>
        <taxon>Curculionidae</taxon>
        <taxon>Dryophthorinae</taxon>
        <taxon>Rhynchophorus</taxon>
    </lineage>
</organism>
<keyword evidence="3" id="KW-1185">Reference proteome</keyword>
<feature type="transmembrane region" description="Helical" evidence="1">
    <location>
        <begin position="136"/>
        <end position="156"/>
    </location>
</feature>
<dbReference type="AlphaFoldDB" id="A0A834HYW2"/>
<evidence type="ECO:0000313" key="3">
    <source>
        <dbReference type="Proteomes" id="UP000625711"/>
    </source>
</evidence>
<name>A0A834HYW2_RHYFE</name>
<dbReference type="Proteomes" id="UP000625711">
    <property type="component" value="Unassembled WGS sequence"/>
</dbReference>
<dbReference type="EMBL" id="JAACXV010013954">
    <property type="protein sequence ID" value="KAF7271502.1"/>
    <property type="molecule type" value="Genomic_DNA"/>
</dbReference>
<protein>
    <submittedName>
        <fullName evidence="2">Uncharacterized protein</fullName>
    </submittedName>
</protein>
<feature type="transmembrane region" description="Helical" evidence="1">
    <location>
        <begin position="168"/>
        <end position="198"/>
    </location>
</feature>
<keyword evidence="1" id="KW-0472">Membrane</keyword>
<sequence>MSQVLTRVLCKAETMKLEERFYRFFIRYIGYLGIFPELDFEQENFRKGPVYNLMKVILLATFSMTFFIIVSYVEFDTLLHSKLSSLVLALNISSSTLGFCSITVMFFSTLKRGTWEKLITIVDIFHKYHHFTNRRFVRTIILFIVFIFIHVLFLYMDIQVVTSFFQYYSIWISLIMLFPNLELIIMFMQVAIVLIIICEIRRVAQEARLYLNMTDMNVRKAKRSYINSLIAVRCFNSIFGYQMLIGFAQWMVLFETICLDVATSNNPDKFNTDHESNLANILLNVVYLAFNTVRI</sequence>
<evidence type="ECO:0000256" key="1">
    <source>
        <dbReference type="SAM" id="Phobius"/>
    </source>
</evidence>
<feature type="transmembrane region" description="Helical" evidence="1">
    <location>
        <begin position="50"/>
        <end position="73"/>
    </location>
</feature>
<keyword evidence="1" id="KW-0812">Transmembrane</keyword>
<reference evidence="2" key="1">
    <citation type="submission" date="2020-08" db="EMBL/GenBank/DDBJ databases">
        <title>Genome sequencing and assembly of the red palm weevil Rhynchophorus ferrugineus.</title>
        <authorList>
            <person name="Dias G.B."/>
            <person name="Bergman C.M."/>
            <person name="Manee M."/>
        </authorList>
    </citation>
    <scope>NUCLEOTIDE SEQUENCE</scope>
    <source>
        <strain evidence="2">AA-2017</strain>
        <tissue evidence="2">Whole larva</tissue>
    </source>
</reference>
<evidence type="ECO:0000313" key="2">
    <source>
        <dbReference type="EMBL" id="KAF7271502.1"/>
    </source>
</evidence>
<feature type="transmembrane region" description="Helical" evidence="1">
    <location>
        <begin position="85"/>
        <end position="107"/>
    </location>
</feature>
<proteinExistence type="predicted"/>